<dbReference type="GO" id="GO:0044205">
    <property type="term" value="P:'de novo' UMP biosynthetic process"/>
    <property type="evidence" value="ECO:0007669"/>
    <property type="project" value="UniProtKB-UniRule"/>
</dbReference>
<organism evidence="19 20">
    <name type="scientific">Vagococcus silagei</name>
    <dbReference type="NCBI Taxonomy" id="2508885"/>
    <lineage>
        <taxon>Bacteria</taxon>
        <taxon>Bacillati</taxon>
        <taxon>Bacillota</taxon>
        <taxon>Bacilli</taxon>
        <taxon>Lactobacillales</taxon>
        <taxon>Enterococcaceae</taxon>
        <taxon>Vagococcus</taxon>
    </lineage>
</organism>
<dbReference type="PANTHER" id="PTHR43513">
    <property type="entry name" value="DIHYDROOROTATE DEHYDROGENASE B (NAD(+)), ELECTRON TRANSFER SUBUNIT"/>
    <property type="match status" value="1"/>
</dbReference>
<feature type="binding site" evidence="15 16">
    <location>
        <begin position="75"/>
        <end position="76"/>
    </location>
    <ligand>
        <name>FAD</name>
        <dbReference type="ChEBI" id="CHEBI:57692"/>
    </ligand>
</feature>
<dbReference type="Gene3D" id="2.10.240.10">
    <property type="entry name" value="Dihydroorotate dehydrogenase, electron transfer subunit"/>
    <property type="match status" value="1"/>
</dbReference>
<evidence type="ECO:0000256" key="1">
    <source>
        <dbReference type="ARBA" id="ARBA00004715"/>
    </source>
</evidence>
<dbReference type="InterPro" id="IPR017927">
    <property type="entry name" value="FAD-bd_FR_type"/>
</dbReference>
<dbReference type="PIRSF" id="PIRSF006816">
    <property type="entry name" value="Cyc3_hyd_g"/>
    <property type="match status" value="1"/>
</dbReference>
<feature type="binding site" evidence="15 17">
    <location>
        <position position="246"/>
    </location>
    <ligand>
        <name>[2Fe-2S] cluster</name>
        <dbReference type="ChEBI" id="CHEBI:190135"/>
    </ligand>
</feature>
<evidence type="ECO:0000256" key="8">
    <source>
        <dbReference type="ARBA" id="ARBA00022827"/>
    </source>
</evidence>
<feature type="binding site" evidence="15 17">
    <location>
        <position position="231"/>
    </location>
    <ligand>
        <name>[2Fe-2S] cluster</name>
        <dbReference type="ChEBI" id="CHEBI:190135"/>
    </ligand>
</feature>
<keyword evidence="10 15" id="KW-0249">Electron transport</keyword>
<keyword evidence="4 15" id="KW-0813">Transport</keyword>
<comment type="function">
    <text evidence="15">Responsible for channeling the electrons from the oxidation of dihydroorotate from the FMN redox center in the PyrD type B subunit to the ultimate electron acceptor NAD(+).</text>
</comment>
<dbReference type="GO" id="GO:0051537">
    <property type="term" value="F:2 iron, 2 sulfur cluster binding"/>
    <property type="evidence" value="ECO:0007669"/>
    <property type="project" value="UniProtKB-KW"/>
</dbReference>
<evidence type="ECO:0000256" key="13">
    <source>
        <dbReference type="ARBA" id="ARBA00069792"/>
    </source>
</evidence>
<dbReference type="EMBL" id="SDGV01000011">
    <property type="protein sequence ID" value="THB61531.1"/>
    <property type="molecule type" value="Genomic_DNA"/>
</dbReference>
<proteinExistence type="inferred from homology"/>
<evidence type="ECO:0000256" key="14">
    <source>
        <dbReference type="ARBA" id="ARBA00082223"/>
    </source>
</evidence>
<evidence type="ECO:0000313" key="20">
    <source>
        <dbReference type="Proteomes" id="UP000310506"/>
    </source>
</evidence>
<evidence type="ECO:0000256" key="7">
    <source>
        <dbReference type="ARBA" id="ARBA00022723"/>
    </source>
</evidence>
<gene>
    <name evidence="15" type="primary">pyrK</name>
    <name evidence="19" type="ORF">ESZ54_04750</name>
</gene>
<dbReference type="Proteomes" id="UP000310506">
    <property type="component" value="Unassembled WGS sequence"/>
</dbReference>
<dbReference type="AlphaFoldDB" id="A0A4S3B392"/>
<comment type="pathway">
    <text evidence="1 15">Pyrimidine metabolism; UMP biosynthesis via de novo pathway; orotate from (S)-dihydroorotate (NAD(+) route): step 1/1.</text>
</comment>
<dbReference type="UniPathway" id="UPA00070">
    <property type="reaction ID" value="UER00945"/>
</dbReference>
<dbReference type="GO" id="GO:0009055">
    <property type="term" value="F:electron transfer activity"/>
    <property type="evidence" value="ECO:0007669"/>
    <property type="project" value="UniProtKB-UniRule"/>
</dbReference>
<keyword evidence="9 15" id="KW-0665">Pyrimidine biosynthesis</keyword>
<dbReference type="PANTHER" id="PTHR43513:SF3">
    <property type="entry name" value="DIHYDROOROTATE DEHYDROGENASE B (NAD(+)), ELECTRON TRANSFER SUBUNIT-RELATED"/>
    <property type="match status" value="1"/>
</dbReference>
<dbReference type="NCBIfam" id="NF000799">
    <property type="entry name" value="PRK00054.1-4"/>
    <property type="match status" value="1"/>
</dbReference>
<dbReference type="SUPFAM" id="SSF52343">
    <property type="entry name" value="Ferredoxin reductase-like, C-terminal NADP-linked domain"/>
    <property type="match status" value="1"/>
</dbReference>
<comment type="caution">
    <text evidence="19">The sequence shown here is derived from an EMBL/GenBank/DDBJ whole genome shotgun (WGS) entry which is preliminary data.</text>
</comment>
<sequence>MRQEQMIVTKQIEIAKNIYEMTLRGQLVEEMKEAGQFLHLKPNRTDLILRRPISLANIDSDNNECQIIYRASGDGTKDLAQLKAQDSVDVLGPLGTGFGHDFIAEQDLVFVIGGGIGVPPLYQLGKELKEKNAKIIFMNGFANRSVMFYEREFSQLGTLMISTDDGSYGIKGHVGQLIDQAVSVYGKPKAVFSCGPIPLLKTVETKFNDIEHVYLSMEERMACGVGACYACVCESKTEENKTKKVCEDGPVFKNGEVRI</sequence>
<evidence type="ECO:0000256" key="15">
    <source>
        <dbReference type="HAMAP-Rule" id="MF_01211"/>
    </source>
</evidence>
<evidence type="ECO:0000256" key="3">
    <source>
        <dbReference type="ARBA" id="ARBA00011669"/>
    </source>
</evidence>
<feature type="binding site" evidence="15 16">
    <location>
        <begin position="51"/>
        <end position="54"/>
    </location>
    <ligand>
        <name>FAD</name>
        <dbReference type="ChEBI" id="CHEBI:57692"/>
    </ligand>
</feature>
<dbReference type="PROSITE" id="PS51384">
    <property type="entry name" value="FAD_FR"/>
    <property type="match status" value="1"/>
</dbReference>
<evidence type="ECO:0000256" key="10">
    <source>
        <dbReference type="ARBA" id="ARBA00022982"/>
    </source>
</evidence>
<dbReference type="InterPro" id="IPR019480">
    <property type="entry name" value="Dihydroorotate_DH_Fe-S-bd"/>
</dbReference>
<evidence type="ECO:0000313" key="19">
    <source>
        <dbReference type="EMBL" id="THB61531.1"/>
    </source>
</evidence>
<dbReference type="Gene3D" id="2.40.30.10">
    <property type="entry name" value="Translation factors"/>
    <property type="match status" value="1"/>
</dbReference>
<dbReference type="InterPro" id="IPR012165">
    <property type="entry name" value="Cyt_c3_hydrogenase_gsu"/>
</dbReference>
<dbReference type="CDD" id="cd06218">
    <property type="entry name" value="DHOD_e_trans"/>
    <property type="match status" value="1"/>
</dbReference>
<dbReference type="InterPro" id="IPR039261">
    <property type="entry name" value="FNR_nucleotide-bd"/>
</dbReference>
<keyword evidence="11 15" id="KW-0408">Iron</keyword>
<feature type="binding site" evidence="15 17">
    <location>
        <position position="223"/>
    </location>
    <ligand>
        <name>[2Fe-2S] cluster</name>
        <dbReference type="ChEBI" id="CHEBI:190135"/>
    </ligand>
</feature>
<reference evidence="19 20" key="1">
    <citation type="submission" date="2019-01" db="EMBL/GenBank/DDBJ databases">
        <title>Vagococcus silagei sp. nov. isolated from brewer's grain.</title>
        <authorList>
            <person name="Guu J.-R."/>
        </authorList>
    </citation>
    <scope>NUCLEOTIDE SEQUENCE [LARGE SCALE GENOMIC DNA]</scope>
    <source>
        <strain evidence="19 20">2B-2</strain>
    </source>
</reference>
<dbReference type="OrthoDB" id="9778346at2"/>
<dbReference type="FunFam" id="2.10.240.10:FF:000001">
    <property type="entry name" value="Dihydroorotate dehydrogenase B (NAD(+)), electron transfer subunit"/>
    <property type="match status" value="1"/>
</dbReference>
<dbReference type="InterPro" id="IPR017938">
    <property type="entry name" value="Riboflavin_synthase-like_b-brl"/>
</dbReference>
<evidence type="ECO:0000256" key="4">
    <source>
        <dbReference type="ARBA" id="ARBA00022448"/>
    </source>
</evidence>
<feature type="binding site" evidence="15 16">
    <location>
        <begin position="68"/>
        <end position="70"/>
    </location>
    <ligand>
        <name>FAD</name>
        <dbReference type="ChEBI" id="CHEBI:57692"/>
    </ligand>
</feature>
<feature type="domain" description="FAD-binding FR-type" evidence="18">
    <location>
        <begin position="1"/>
        <end position="100"/>
    </location>
</feature>
<evidence type="ECO:0000256" key="11">
    <source>
        <dbReference type="ARBA" id="ARBA00023004"/>
    </source>
</evidence>
<comment type="similarity">
    <text evidence="2 15">Belongs to the PyrK family.</text>
</comment>
<evidence type="ECO:0000256" key="2">
    <source>
        <dbReference type="ARBA" id="ARBA00006422"/>
    </source>
</evidence>
<comment type="subunit">
    <text evidence="3 15">Heterotetramer of 2 PyrK and 2 PyrD type B subunits.</text>
</comment>
<keyword evidence="12 15" id="KW-0411">Iron-sulfur</keyword>
<dbReference type="GO" id="GO:0050660">
    <property type="term" value="F:flavin adenine dinucleotide binding"/>
    <property type="evidence" value="ECO:0007669"/>
    <property type="project" value="InterPro"/>
</dbReference>
<comment type="cofactor">
    <cofactor evidence="17">
        <name>[2Fe-2S] cluster</name>
        <dbReference type="ChEBI" id="CHEBI:190135"/>
    </cofactor>
    <text evidence="17">Binds 1 [2Fe-2S] cluster per subunit.</text>
</comment>
<evidence type="ECO:0000256" key="9">
    <source>
        <dbReference type="ARBA" id="ARBA00022975"/>
    </source>
</evidence>
<evidence type="ECO:0000256" key="12">
    <source>
        <dbReference type="ARBA" id="ARBA00023014"/>
    </source>
</evidence>
<dbReference type="InterPro" id="IPR037117">
    <property type="entry name" value="Dihydroorotate_DH_ele_sf"/>
</dbReference>
<dbReference type="InterPro" id="IPR050353">
    <property type="entry name" value="PyrK_electron_transfer"/>
</dbReference>
<accession>A0A4S3B392</accession>
<dbReference type="RefSeq" id="WP_136136543.1">
    <property type="nucleotide sequence ID" value="NZ_SDGV01000011.1"/>
</dbReference>
<keyword evidence="8 15" id="KW-0274">FAD</keyword>
<evidence type="ECO:0000256" key="16">
    <source>
        <dbReference type="PIRSR" id="PIRSR006816-1"/>
    </source>
</evidence>
<dbReference type="InterPro" id="IPR023455">
    <property type="entry name" value="Dihydroorotate_DHASE_ETsu"/>
</dbReference>
<dbReference type="Pfam" id="PF10418">
    <property type="entry name" value="DHODB_Fe-S_bind"/>
    <property type="match status" value="1"/>
</dbReference>
<dbReference type="GO" id="GO:0046872">
    <property type="term" value="F:metal ion binding"/>
    <property type="evidence" value="ECO:0007669"/>
    <property type="project" value="UniProtKB-KW"/>
</dbReference>
<name>A0A4S3B392_9ENTE</name>
<protein>
    <recommendedName>
        <fullName evidence="13 15">Dihydroorotate dehydrogenase B (NAD(+)), electron transfer subunit</fullName>
    </recommendedName>
    <alternativeName>
        <fullName evidence="14 15">Dihydroorotate oxidase B, electron transfer subunit</fullName>
    </alternativeName>
</protein>
<dbReference type="NCBIfam" id="NF000797">
    <property type="entry name" value="PRK00054.1-2"/>
    <property type="match status" value="1"/>
</dbReference>
<keyword evidence="6 15" id="KW-0001">2Fe-2S</keyword>
<keyword evidence="7 15" id="KW-0479">Metal-binding</keyword>
<comment type="cofactor">
    <cofactor evidence="15 16">
        <name>FAD</name>
        <dbReference type="ChEBI" id="CHEBI:57692"/>
    </cofactor>
    <text evidence="15 16">Binds 1 FAD per subunit.</text>
</comment>
<feature type="binding site" evidence="15 17">
    <location>
        <position position="228"/>
    </location>
    <ligand>
        <name>[2Fe-2S] cluster</name>
        <dbReference type="ChEBI" id="CHEBI:190135"/>
    </ligand>
</feature>
<evidence type="ECO:0000259" key="18">
    <source>
        <dbReference type="PROSITE" id="PS51384"/>
    </source>
</evidence>
<dbReference type="Gene3D" id="3.40.50.80">
    <property type="entry name" value="Nucleotide-binding domain of ferredoxin-NADP reductase (FNR) module"/>
    <property type="match status" value="1"/>
</dbReference>
<dbReference type="HAMAP" id="MF_01211">
    <property type="entry name" value="DHODB_Fe_S_bind"/>
    <property type="match status" value="1"/>
</dbReference>
<evidence type="ECO:0000256" key="17">
    <source>
        <dbReference type="PIRSR" id="PIRSR006816-2"/>
    </source>
</evidence>
<evidence type="ECO:0000256" key="6">
    <source>
        <dbReference type="ARBA" id="ARBA00022714"/>
    </source>
</evidence>
<evidence type="ECO:0000256" key="5">
    <source>
        <dbReference type="ARBA" id="ARBA00022630"/>
    </source>
</evidence>
<keyword evidence="5 15" id="KW-0285">Flavoprotein</keyword>
<comment type="cofactor">
    <cofactor evidence="15">
        <name>[2Fe-2S] cluster</name>
        <dbReference type="ChEBI" id="CHEBI:190135"/>
    </cofactor>
    <text evidence="15">Binds 1 [2Fe-2S] cluster per subunit.</text>
</comment>
<dbReference type="SUPFAM" id="SSF63380">
    <property type="entry name" value="Riboflavin synthase domain-like"/>
    <property type="match status" value="1"/>
</dbReference>
<dbReference type="GO" id="GO:0016491">
    <property type="term" value="F:oxidoreductase activity"/>
    <property type="evidence" value="ECO:0007669"/>
    <property type="project" value="InterPro"/>
</dbReference>
<keyword evidence="20" id="KW-1185">Reference proteome</keyword>